<evidence type="ECO:0000256" key="2">
    <source>
        <dbReference type="ARBA" id="ARBA00022692"/>
    </source>
</evidence>
<feature type="compositionally biased region" description="Basic and acidic residues" evidence="5">
    <location>
        <begin position="350"/>
        <end position="369"/>
    </location>
</feature>
<evidence type="ECO:0000256" key="5">
    <source>
        <dbReference type="SAM" id="MobiDB-lite"/>
    </source>
</evidence>
<dbReference type="EMBL" id="CAJVPI010000067">
    <property type="protein sequence ID" value="CAG8472097.1"/>
    <property type="molecule type" value="Genomic_DNA"/>
</dbReference>
<dbReference type="PANTHER" id="PTHR12570:SF82">
    <property type="entry name" value="NIPA-LIKE PROTEIN 3"/>
    <property type="match status" value="1"/>
</dbReference>
<evidence type="ECO:0000313" key="8">
    <source>
        <dbReference type="Proteomes" id="UP000789739"/>
    </source>
</evidence>
<dbReference type="GO" id="GO:0016020">
    <property type="term" value="C:membrane"/>
    <property type="evidence" value="ECO:0007669"/>
    <property type="project" value="UniProtKB-SubCell"/>
</dbReference>
<keyword evidence="3 6" id="KW-1133">Transmembrane helix</keyword>
<organism evidence="7 8">
    <name type="scientific">Paraglomus brasilianum</name>
    <dbReference type="NCBI Taxonomy" id="144538"/>
    <lineage>
        <taxon>Eukaryota</taxon>
        <taxon>Fungi</taxon>
        <taxon>Fungi incertae sedis</taxon>
        <taxon>Mucoromycota</taxon>
        <taxon>Glomeromycotina</taxon>
        <taxon>Glomeromycetes</taxon>
        <taxon>Paraglomerales</taxon>
        <taxon>Paraglomeraceae</taxon>
        <taxon>Paraglomus</taxon>
    </lineage>
</organism>
<evidence type="ECO:0000256" key="1">
    <source>
        <dbReference type="ARBA" id="ARBA00004141"/>
    </source>
</evidence>
<feature type="transmembrane region" description="Helical" evidence="6">
    <location>
        <begin position="6"/>
        <end position="32"/>
    </location>
</feature>
<evidence type="ECO:0000256" key="3">
    <source>
        <dbReference type="ARBA" id="ARBA00022989"/>
    </source>
</evidence>
<keyword evidence="8" id="KW-1185">Reference proteome</keyword>
<reference evidence="7" key="1">
    <citation type="submission" date="2021-06" db="EMBL/GenBank/DDBJ databases">
        <authorList>
            <person name="Kallberg Y."/>
            <person name="Tangrot J."/>
            <person name="Rosling A."/>
        </authorList>
    </citation>
    <scope>NUCLEOTIDE SEQUENCE</scope>
    <source>
        <strain evidence="7">BR232B</strain>
    </source>
</reference>
<feature type="region of interest" description="Disordered" evidence="5">
    <location>
        <begin position="350"/>
        <end position="385"/>
    </location>
</feature>
<keyword evidence="4 6" id="KW-0472">Membrane</keyword>
<accession>A0A9N8W2N8</accession>
<feature type="transmembrane region" description="Helical" evidence="6">
    <location>
        <begin position="109"/>
        <end position="130"/>
    </location>
</feature>
<evidence type="ECO:0000256" key="4">
    <source>
        <dbReference type="ARBA" id="ARBA00023136"/>
    </source>
</evidence>
<dbReference type="AlphaFoldDB" id="A0A9N8W2N8"/>
<feature type="compositionally biased region" description="Low complexity" evidence="5">
    <location>
        <begin position="375"/>
        <end position="385"/>
    </location>
</feature>
<dbReference type="OrthoDB" id="165382at2759"/>
<keyword evidence="2 6" id="KW-0812">Transmembrane</keyword>
<comment type="subcellular location">
    <subcellularLocation>
        <location evidence="1">Membrane</location>
        <topology evidence="1">Multi-pass membrane protein</topology>
    </subcellularLocation>
</comment>
<name>A0A9N8W2N8_9GLOM</name>
<feature type="transmembrane region" description="Helical" evidence="6">
    <location>
        <begin position="80"/>
        <end position="100"/>
    </location>
</feature>
<dbReference type="PANTHER" id="PTHR12570">
    <property type="match status" value="1"/>
</dbReference>
<feature type="transmembrane region" description="Helical" evidence="6">
    <location>
        <begin position="269"/>
        <end position="291"/>
    </location>
</feature>
<dbReference type="GO" id="GO:0015095">
    <property type="term" value="F:magnesium ion transmembrane transporter activity"/>
    <property type="evidence" value="ECO:0007669"/>
    <property type="project" value="InterPro"/>
</dbReference>
<comment type="caution">
    <text evidence="7">The sequence shown here is derived from an EMBL/GenBank/DDBJ whole genome shotgun (WGS) entry which is preliminary data.</text>
</comment>
<gene>
    <name evidence="7" type="ORF">PBRASI_LOCUS1122</name>
</gene>
<evidence type="ECO:0000313" key="7">
    <source>
        <dbReference type="EMBL" id="CAG8472097.1"/>
    </source>
</evidence>
<dbReference type="InterPro" id="IPR008521">
    <property type="entry name" value="Mg_trans_NIPA"/>
</dbReference>
<protein>
    <submittedName>
        <fullName evidence="7">6704_t:CDS:1</fullName>
    </submittedName>
</protein>
<feature type="transmembrane region" description="Helical" evidence="6">
    <location>
        <begin position="53"/>
        <end position="74"/>
    </location>
</feature>
<feature type="transmembrane region" description="Helical" evidence="6">
    <location>
        <begin position="239"/>
        <end position="257"/>
    </location>
</feature>
<sequence length="435" mass="48549">MADTTWISFIVGILVSVIASIMNAAGLNLLNLDHTRNSQQPAEHQRNECGRPLWHVGLYFYVLSQLFGSTIALYFLKAQWVAPLGSVALIFNFVFARVLVGTRITKQDIIGTVVVIISVVWIVVFGGQGSDDSEEDLTLDKLKGLFTRSLFVAYFSVLEIITITWLGLALYGYYIVKDDRRKRHHTFFNGIHTMRLKKFVGMTMAGVGGLIASQTLLLAKSGVKLFYNSLTIENQFTDSLSWFIIIGLVVTAVLQIYCLNTALKLHDSVLVVPIFFGFYTAMGLINSMIYLDELSKTPAWAIFVVMLGIGTLIYGVLLLSEAKEDPKDVEEPEVTKDGIPLSPVLWDSADRRTGESNRKNDSTVIERDSLPPFTPDIIIDNQIPDNNHSSYTSRFNNMSSDDLSIMTLDDDDDGYSIAEARSYEDLLSAKYRSNS</sequence>
<feature type="transmembrane region" description="Helical" evidence="6">
    <location>
        <begin position="297"/>
        <end position="319"/>
    </location>
</feature>
<feature type="transmembrane region" description="Helical" evidence="6">
    <location>
        <begin position="150"/>
        <end position="176"/>
    </location>
</feature>
<dbReference type="Proteomes" id="UP000789739">
    <property type="component" value="Unassembled WGS sequence"/>
</dbReference>
<dbReference type="InterPro" id="IPR037185">
    <property type="entry name" value="EmrE-like"/>
</dbReference>
<dbReference type="SUPFAM" id="SSF103481">
    <property type="entry name" value="Multidrug resistance efflux transporter EmrE"/>
    <property type="match status" value="1"/>
</dbReference>
<proteinExistence type="predicted"/>
<feature type="transmembrane region" description="Helical" evidence="6">
    <location>
        <begin position="199"/>
        <end position="219"/>
    </location>
</feature>
<dbReference type="Pfam" id="PF05653">
    <property type="entry name" value="Mg_trans_NIPA"/>
    <property type="match status" value="2"/>
</dbReference>
<evidence type="ECO:0000256" key="6">
    <source>
        <dbReference type="SAM" id="Phobius"/>
    </source>
</evidence>